<name>A0A444YTF2_ARAHY</name>
<dbReference type="OrthoDB" id="5835829at2759"/>
<accession>A0A444YTF2</accession>
<dbReference type="GO" id="GO:0035251">
    <property type="term" value="F:UDP-glucosyltransferase activity"/>
    <property type="evidence" value="ECO:0007669"/>
    <property type="project" value="TreeGrafter"/>
</dbReference>
<organism evidence="6 7">
    <name type="scientific">Arachis hypogaea</name>
    <name type="common">Peanut</name>
    <dbReference type="NCBI Taxonomy" id="3818"/>
    <lineage>
        <taxon>Eukaryota</taxon>
        <taxon>Viridiplantae</taxon>
        <taxon>Streptophyta</taxon>
        <taxon>Embryophyta</taxon>
        <taxon>Tracheophyta</taxon>
        <taxon>Spermatophyta</taxon>
        <taxon>Magnoliopsida</taxon>
        <taxon>eudicotyledons</taxon>
        <taxon>Gunneridae</taxon>
        <taxon>Pentapetalae</taxon>
        <taxon>rosids</taxon>
        <taxon>fabids</taxon>
        <taxon>Fabales</taxon>
        <taxon>Fabaceae</taxon>
        <taxon>Papilionoideae</taxon>
        <taxon>50 kb inversion clade</taxon>
        <taxon>dalbergioids sensu lato</taxon>
        <taxon>Dalbergieae</taxon>
        <taxon>Pterocarpus clade</taxon>
        <taxon>Arachis</taxon>
    </lineage>
</organism>
<comment type="similarity">
    <text evidence="1 4">Belongs to the UDP-glycosyltransferase family.</text>
</comment>
<dbReference type="AlphaFoldDB" id="A0A444YTF2"/>
<sequence length="468" mass="52736">MGSIPSEEFNSSFHALLFPFMSKGHTIPLLHFARLLLRRNFSVTLFTTTANRPFIADSLSGTAASIVTLPFTVSTTNNDIPPGIESTDKLPSMSLFFEFAMATASIQPHFEQALETLPRVSFMVTDGFLWWTLQSANKFHIPRLVFFGMSCYSVSVFREAGMQGIFRGPQPDDELVELTRFPWIKICKEDLEPSSRNAEPGSIPYEFNVKLIGASVNSYGTVVNSFYELEPLFVDYLKTTNTSHKYWCVGPLCLADDVGSFSGTKEPKWMTWLHQKKKCSVLYVAFGSQAEVSNEELEEIAMGLEESMVSFLWVIRKKDWVLPKGFEERVEGSGMVVREWVDQREILNDERVGGYVSHCGWNSVVESVCGGVPMVAWPMMAEQHVNARMVEEELKVGIRMETCDGRVRGFVKREGVSKCVKELMEGERGIQLRQNVKVLARIARMAVQEGGSSWSALDHLIHELCSKK</sequence>
<dbReference type="FunFam" id="3.40.50.2000:FF:000107">
    <property type="entry name" value="Glycosyltransferase"/>
    <property type="match status" value="1"/>
</dbReference>
<dbReference type="PANTHER" id="PTHR48047">
    <property type="entry name" value="GLYCOSYLTRANSFERASE"/>
    <property type="match status" value="1"/>
</dbReference>
<protein>
    <recommendedName>
        <fullName evidence="5">Glycosyltransferase</fullName>
        <ecNumber evidence="5">2.4.1.-</ecNumber>
    </recommendedName>
</protein>
<dbReference type="SMR" id="A0A444YTF2"/>
<dbReference type="SUPFAM" id="SSF53756">
    <property type="entry name" value="UDP-Glycosyltransferase/glycogen phosphorylase"/>
    <property type="match status" value="1"/>
</dbReference>
<proteinExistence type="inferred from homology"/>
<dbReference type="Proteomes" id="UP000289738">
    <property type="component" value="Chromosome B06"/>
</dbReference>
<dbReference type="InterPro" id="IPR002213">
    <property type="entry name" value="UDP_glucos_trans"/>
</dbReference>
<evidence type="ECO:0000313" key="6">
    <source>
        <dbReference type="EMBL" id="RYR05200.1"/>
    </source>
</evidence>
<dbReference type="EC" id="2.4.1.-" evidence="5"/>
<dbReference type="Gramene" id="arahy.Tifrunner.gnm2.ann2.Ah16g439000.1">
    <property type="protein sequence ID" value="arahy.Tifrunner.gnm2.ann2.Ah16g439000.1-CDS-1"/>
    <property type="gene ID" value="arahy.Tifrunner.gnm2.ann2.Ah16g439000"/>
</dbReference>
<dbReference type="EMBL" id="SDMP01000016">
    <property type="protein sequence ID" value="RYR05200.1"/>
    <property type="molecule type" value="Genomic_DNA"/>
</dbReference>
<dbReference type="InterPro" id="IPR035595">
    <property type="entry name" value="UDP_glycos_trans_CS"/>
</dbReference>
<evidence type="ECO:0000256" key="1">
    <source>
        <dbReference type="ARBA" id="ARBA00009995"/>
    </source>
</evidence>
<dbReference type="PROSITE" id="PS00375">
    <property type="entry name" value="UDPGT"/>
    <property type="match status" value="1"/>
</dbReference>
<keyword evidence="7" id="KW-1185">Reference proteome</keyword>
<evidence type="ECO:0000256" key="3">
    <source>
        <dbReference type="ARBA" id="ARBA00022679"/>
    </source>
</evidence>
<dbReference type="STRING" id="3818.A0A444YTF2"/>
<evidence type="ECO:0000313" key="7">
    <source>
        <dbReference type="Proteomes" id="UP000289738"/>
    </source>
</evidence>
<evidence type="ECO:0000256" key="5">
    <source>
        <dbReference type="RuleBase" id="RU362057"/>
    </source>
</evidence>
<dbReference type="Gene3D" id="3.40.50.2000">
    <property type="entry name" value="Glycogen Phosphorylase B"/>
    <property type="match status" value="2"/>
</dbReference>
<keyword evidence="2 4" id="KW-0328">Glycosyltransferase</keyword>
<gene>
    <name evidence="6" type="ORF">Ahy_B06g085079</name>
</gene>
<evidence type="ECO:0000256" key="4">
    <source>
        <dbReference type="RuleBase" id="RU003718"/>
    </source>
</evidence>
<dbReference type="CDD" id="cd03784">
    <property type="entry name" value="GT1_Gtf-like"/>
    <property type="match status" value="1"/>
</dbReference>
<dbReference type="Pfam" id="PF00201">
    <property type="entry name" value="UDPGT"/>
    <property type="match status" value="1"/>
</dbReference>
<comment type="caution">
    <text evidence="6">The sequence shown here is derived from an EMBL/GenBank/DDBJ whole genome shotgun (WGS) entry which is preliminary data.</text>
</comment>
<reference evidence="6 7" key="1">
    <citation type="submission" date="2019-01" db="EMBL/GenBank/DDBJ databases">
        <title>Sequencing of cultivated peanut Arachis hypogaea provides insights into genome evolution and oil improvement.</title>
        <authorList>
            <person name="Chen X."/>
        </authorList>
    </citation>
    <scope>NUCLEOTIDE SEQUENCE [LARGE SCALE GENOMIC DNA]</scope>
    <source>
        <strain evidence="7">cv. Fuhuasheng</strain>
        <tissue evidence="6">Leaves</tissue>
    </source>
</reference>
<evidence type="ECO:0000256" key="2">
    <source>
        <dbReference type="ARBA" id="ARBA00022676"/>
    </source>
</evidence>
<dbReference type="PANTHER" id="PTHR48047:SF51">
    <property type="entry name" value="GLYCOSYLTRANSFERASE"/>
    <property type="match status" value="1"/>
</dbReference>
<keyword evidence="3 4" id="KW-0808">Transferase</keyword>